<gene>
    <name evidence="2" type="ORF">LITE_LOCUS17007</name>
</gene>
<comment type="caution">
    <text evidence="2">The sequence shown here is derived from an EMBL/GenBank/DDBJ whole genome shotgun (WGS) entry which is preliminary data.</text>
</comment>
<evidence type="ECO:0000256" key="1">
    <source>
        <dbReference type="SAM" id="MobiDB-lite"/>
    </source>
</evidence>
<dbReference type="InterPro" id="IPR019516">
    <property type="entry name" value="Glomulin/ALF4"/>
</dbReference>
<evidence type="ECO:0000313" key="3">
    <source>
        <dbReference type="Proteomes" id="UP001154282"/>
    </source>
</evidence>
<keyword evidence="3" id="KW-1185">Reference proteome</keyword>
<organism evidence="2 3">
    <name type="scientific">Linum tenue</name>
    <dbReference type="NCBI Taxonomy" id="586396"/>
    <lineage>
        <taxon>Eukaryota</taxon>
        <taxon>Viridiplantae</taxon>
        <taxon>Streptophyta</taxon>
        <taxon>Embryophyta</taxon>
        <taxon>Tracheophyta</taxon>
        <taxon>Spermatophyta</taxon>
        <taxon>Magnoliopsida</taxon>
        <taxon>eudicotyledons</taxon>
        <taxon>Gunneridae</taxon>
        <taxon>Pentapetalae</taxon>
        <taxon>rosids</taxon>
        <taxon>fabids</taxon>
        <taxon>Malpighiales</taxon>
        <taxon>Linaceae</taxon>
        <taxon>Linum</taxon>
    </lineage>
</organism>
<dbReference type="PANTHER" id="PTHR15430">
    <property type="entry name" value="GLOMULIN"/>
    <property type="match status" value="1"/>
</dbReference>
<name>A0AAV0K6R0_9ROSI</name>
<feature type="region of interest" description="Disordered" evidence="1">
    <location>
        <begin position="480"/>
        <end position="502"/>
    </location>
</feature>
<dbReference type="GO" id="GO:0055105">
    <property type="term" value="F:ubiquitin-protein transferase inhibitor activity"/>
    <property type="evidence" value="ECO:0007669"/>
    <property type="project" value="TreeGrafter"/>
</dbReference>
<reference evidence="2" key="1">
    <citation type="submission" date="2022-08" db="EMBL/GenBank/DDBJ databases">
        <authorList>
            <person name="Gutierrez-Valencia J."/>
        </authorList>
    </citation>
    <scope>NUCLEOTIDE SEQUENCE</scope>
</reference>
<proteinExistence type="predicted"/>
<protein>
    <recommendedName>
        <fullName evidence="4">Aberrant root formation protein 4</fullName>
    </recommendedName>
</protein>
<accession>A0AAV0K6R0</accession>
<evidence type="ECO:0008006" key="4">
    <source>
        <dbReference type="Google" id="ProtNLM"/>
    </source>
</evidence>
<sequence>MAEKELRAVVLRLRHSLSSCCKSIEGGEEETSGLLEELASFLDSISEAATSEPENEEARKNAVELLLEIQSFLVSSSTPNQAVVDALSFELPKAVSKFAGVSDRCLEIADSIIDWFVGRCNPRDMISILSEALDSLSTSSDPGYAAPLLTGLSKVFVSIKRHHFKQAKLAVPVVLNVLKVVSVELADRDAERVLLFNIALAMADSICVVSTKLDRGESEELQSLMGLFILQIMALVSASIPSEQSGCTPLVSEICKLLPRCGLTYLGLITESDVDAKISIVTKGKKVIPCLGPRILLLLWVVPAVIWGHISNEIAEQAGENMSALKDKLQHNQVQRWEAIGMLKHIFSSVILPWDIKRHTVEFLLGITNGSFTPNCHNDEPITDCSIYMPSLFATAQAITKVIMHSPDSTLRKNSFEALKRASFFIFELLHSKSTHVLADTPIPERIDILQALITNSDSSSISMTAILLDLVRGELRKETLPKKSTNEGVDEAGNHGSPTESAWTERILELVELVLRPPHGGQPSFPEHGEAVLAALNLYRFVLMKELAGKTNKTGVLFRKNLLRACNEWLVPLRTIVSSTMADPENDPDEVAGMLNPIELVLYHCIELVEQNLSANPDSP</sequence>
<dbReference type="Pfam" id="PF08568">
    <property type="entry name" value="Kinetochor_Ybp2"/>
    <property type="match status" value="2"/>
</dbReference>
<evidence type="ECO:0000313" key="2">
    <source>
        <dbReference type="EMBL" id="CAI0416546.1"/>
    </source>
</evidence>
<dbReference type="PANTHER" id="PTHR15430:SF1">
    <property type="entry name" value="GLOMULIN"/>
    <property type="match status" value="1"/>
</dbReference>
<dbReference type="EMBL" id="CAMGYJ010000005">
    <property type="protein sequence ID" value="CAI0416546.1"/>
    <property type="molecule type" value="Genomic_DNA"/>
</dbReference>
<dbReference type="AlphaFoldDB" id="A0AAV0K6R0"/>
<dbReference type="Proteomes" id="UP001154282">
    <property type="component" value="Unassembled WGS sequence"/>
</dbReference>
<dbReference type="GO" id="GO:0005737">
    <property type="term" value="C:cytoplasm"/>
    <property type="evidence" value="ECO:0007669"/>
    <property type="project" value="TreeGrafter"/>
</dbReference>
<dbReference type="InterPro" id="IPR013877">
    <property type="entry name" value="YAP-bd/ALF4/Glomulin"/>
</dbReference>